<keyword evidence="2" id="KW-0456">Lyase</keyword>
<dbReference type="Gene3D" id="3.30.499.10">
    <property type="entry name" value="Aconitase, domain 3"/>
    <property type="match status" value="1"/>
</dbReference>
<reference evidence="2 3" key="1">
    <citation type="submission" date="2018-12" db="EMBL/GenBank/DDBJ databases">
        <authorList>
            <consortium name="Pathogen Informatics"/>
        </authorList>
    </citation>
    <scope>NUCLEOTIDE SEQUENCE [LARGE SCALE GENOMIC DNA]</scope>
    <source>
        <strain evidence="2 3">NCTC129</strain>
    </source>
</reference>
<organism evidence="2 3">
    <name type="scientific">Salmonella enterica I</name>
    <dbReference type="NCBI Taxonomy" id="59201"/>
    <lineage>
        <taxon>Bacteria</taxon>
        <taxon>Pseudomonadati</taxon>
        <taxon>Pseudomonadota</taxon>
        <taxon>Gammaproteobacteria</taxon>
        <taxon>Enterobacterales</taxon>
        <taxon>Enterobacteriaceae</taxon>
        <taxon>Salmonella</taxon>
    </lineage>
</organism>
<keyword evidence="1" id="KW-0408">Iron</keyword>
<evidence type="ECO:0000313" key="3">
    <source>
        <dbReference type="Proteomes" id="UP000282086"/>
    </source>
</evidence>
<protein>
    <submittedName>
        <fullName evidence="2">Aconitate hydratase 1</fullName>
        <ecNumber evidence="2">4.2.1.3</ecNumber>
    </submittedName>
</protein>
<dbReference type="InterPro" id="IPR036008">
    <property type="entry name" value="Aconitase_4Fe-4S_dom"/>
</dbReference>
<proteinExistence type="predicted"/>
<dbReference type="InterPro" id="IPR015931">
    <property type="entry name" value="Acnase/IPM_dHydase_lsu_aba_1/3"/>
</dbReference>
<sequence>MENQGNATLSFKEELCRQPYEKPVRIHCRPKIKRIITTVCRWLPNPWGDIARLPKSLKVLLENLLRWQDGESVTDEDIQALAGWLKNAHADREIAWRPAVS</sequence>
<dbReference type="SUPFAM" id="SSF53732">
    <property type="entry name" value="Aconitase iron-sulfur domain"/>
    <property type="match status" value="1"/>
</dbReference>
<evidence type="ECO:0000313" key="2">
    <source>
        <dbReference type="EMBL" id="VDZ99983.1"/>
    </source>
</evidence>
<dbReference type="EC" id="4.2.1.3" evidence="2"/>
<dbReference type="Proteomes" id="UP000282086">
    <property type="component" value="Chromosome"/>
</dbReference>
<name>A0A447N9M5_SALET</name>
<accession>A0A447N9M5</accession>
<gene>
    <name evidence="2" type="primary">acnA_1</name>
    <name evidence="2" type="ORF">NCTC129_06325</name>
</gene>
<dbReference type="AlphaFoldDB" id="A0A447N9M5"/>
<dbReference type="GO" id="GO:0003994">
    <property type="term" value="F:aconitate hydratase activity"/>
    <property type="evidence" value="ECO:0007669"/>
    <property type="project" value="UniProtKB-EC"/>
</dbReference>
<dbReference type="EMBL" id="LR134140">
    <property type="protein sequence ID" value="VDZ99983.1"/>
    <property type="molecule type" value="Genomic_DNA"/>
</dbReference>
<evidence type="ECO:0000256" key="1">
    <source>
        <dbReference type="ARBA" id="ARBA00023004"/>
    </source>
</evidence>